<dbReference type="CDD" id="cd06260">
    <property type="entry name" value="DUF820-like"/>
    <property type="match status" value="1"/>
</dbReference>
<name>A0ABT1A3J2_9PSEU</name>
<evidence type="ECO:0000313" key="2">
    <source>
        <dbReference type="EMBL" id="MCO1657379.1"/>
    </source>
</evidence>
<dbReference type="SUPFAM" id="SSF52980">
    <property type="entry name" value="Restriction endonuclease-like"/>
    <property type="match status" value="1"/>
</dbReference>
<dbReference type="GO" id="GO:0004519">
    <property type="term" value="F:endonuclease activity"/>
    <property type="evidence" value="ECO:0007669"/>
    <property type="project" value="UniProtKB-KW"/>
</dbReference>
<proteinExistence type="predicted"/>
<reference evidence="2" key="1">
    <citation type="submission" date="2021-04" db="EMBL/GenBank/DDBJ databases">
        <title>Pseudonocardia sp. nov., isolated from sandy soil of mangrove forest.</title>
        <authorList>
            <person name="Zan Z."/>
            <person name="Huang R."/>
            <person name="Liu W."/>
        </authorList>
    </citation>
    <scope>NUCLEOTIDE SEQUENCE</scope>
    <source>
        <strain evidence="2">S2-4</strain>
    </source>
</reference>
<dbReference type="InterPro" id="IPR011335">
    <property type="entry name" value="Restrct_endonuc-II-like"/>
</dbReference>
<evidence type="ECO:0000313" key="3">
    <source>
        <dbReference type="Proteomes" id="UP001165283"/>
    </source>
</evidence>
<dbReference type="Pfam" id="PF05685">
    <property type="entry name" value="Uma2"/>
    <property type="match status" value="1"/>
</dbReference>
<keyword evidence="2" id="KW-0255">Endonuclease</keyword>
<keyword evidence="2" id="KW-0540">Nuclease</keyword>
<keyword evidence="2" id="KW-0378">Hydrolase</keyword>
<dbReference type="RefSeq" id="WP_252441020.1">
    <property type="nucleotide sequence ID" value="NZ_JAGSOV010000041.1"/>
</dbReference>
<dbReference type="Proteomes" id="UP001165283">
    <property type="component" value="Unassembled WGS sequence"/>
</dbReference>
<feature type="domain" description="Putative restriction endonuclease" evidence="1">
    <location>
        <begin position="15"/>
        <end position="151"/>
    </location>
</feature>
<dbReference type="InterPro" id="IPR008538">
    <property type="entry name" value="Uma2"/>
</dbReference>
<comment type="caution">
    <text evidence="2">The sequence shown here is derived from an EMBL/GenBank/DDBJ whole genome shotgun (WGS) entry which is preliminary data.</text>
</comment>
<accession>A0ABT1A3J2</accession>
<dbReference type="PANTHER" id="PTHR34107:SF4">
    <property type="entry name" value="SLL1222 PROTEIN"/>
    <property type="match status" value="1"/>
</dbReference>
<organism evidence="2 3">
    <name type="scientific">Pseudonocardia humida</name>
    <dbReference type="NCBI Taxonomy" id="2800819"/>
    <lineage>
        <taxon>Bacteria</taxon>
        <taxon>Bacillati</taxon>
        <taxon>Actinomycetota</taxon>
        <taxon>Actinomycetes</taxon>
        <taxon>Pseudonocardiales</taxon>
        <taxon>Pseudonocardiaceae</taxon>
        <taxon>Pseudonocardia</taxon>
    </lineage>
</organism>
<protein>
    <submittedName>
        <fullName evidence="2">Uma2 family endonuclease</fullName>
    </submittedName>
</protein>
<dbReference type="InterPro" id="IPR012296">
    <property type="entry name" value="Nuclease_put_TT1808"/>
</dbReference>
<sequence>MPPMTFSSMAPLTAAEFLALPENTDIRLELQDGAFVVKPRPTPHHQASLLELFVQLHQRTPGLVPVSGVDVDPRLVPPDQPGTVRVPDLVVVPKDRYERVRDGTEPVTADDLVLVGEVIGPGSRRTDTVIEHADYADAGIGHYWIIDLDDDANLTACHLACGSRYLDAGRRRGVFETDVPFPAVLDLAALLE</sequence>
<dbReference type="Gene3D" id="3.90.1570.10">
    <property type="entry name" value="tt1808, chain A"/>
    <property type="match status" value="1"/>
</dbReference>
<dbReference type="PANTHER" id="PTHR34107">
    <property type="entry name" value="SLL0198 PROTEIN-RELATED"/>
    <property type="match status" value="1"/>
</dbReference>
<keyword evidence="3" id="KW-1185">Reference proteome</keyword>
<dbReference type="EMBL" id="JAGSOV010000041">
    <property type="protein sequence ID" value="MCO1657379.1"/>
    <property type="molecule type" value="Genomic_DNA"/>
</dbReference>
<evidence type="ECO:0000259" key="1">
    <source>
        <dbReference type="Pfam" id="PF05685"/>
    </source>
</evidence>
<gene>
    <name evidence="2" type="ORF">KDL28_20180</name>
</gene>